<dbReference type="OrthoDB" id="9787435at2"/>
<dbReference type="PANTHER" id="PTHR45033:SF2">
    <property type="entry name" value="ZINC-TYPE ALCOHOL DEHYDROGENASE-LIKE PROTEIN C1773.06C"/>
    <property type="match status" value="1"/>
</dbReference>
<dbReference type="InterPro" id="IPR013149">
    <property type="entry name" value="ADH-like_C"/>
</dbReference>
<dbReference type="AlphaFoldDB" id="A0A6C2CBS2"/>
<evidence type="ECO:0000313" key="3">
    <source>
        <dbReference type="Proteomes" id="UP000389128"/>
    </source>
</evidence>
<dbReference type="GO" id="GO:0016491">
    <property type="term" value="F:oxidoreductase activity"/>
    <property type="evidence" value="ECO:0007669"/>
    <property type="project" value="InterPro"/>
</dbReference>
<feature type="domain" description="Enoyl reductase (ER)" evidence="1">
    <location>
        <begin position="10"/>
        <end position="333"/>
    </location>
</feature>
<dbReference type="EMBL" id="SDKK01000041">
    <property type="protein sequence ID" value="TYC51437.1"/>
    <property type="molecule type" value="Genomic_DNA"/>
</dbReference>
<dbReference type="InterPro" id="IPR052711">
    <property type="entry name" value="Zinc_ADH-like"/>
</dbReference>
<evidence type="ECO:0000259" key="1">
    <source>
        <dbReference type="SMART" id="SM00829"/>
    </source>
</evidence>
<protein>
    <submittedName>
        <fullName evidence="2">NAD(P)-dependent alcohol dehydrogenase</fullName>
    </submittedName>
</protein>
<name>A0A6C2CBS2_9RHOO</name>
<dbReference type="Pfam" id="PF00107">
    <property type="entry name" value="ADH_zinc_N"/>
    <property type="match status" value="1"/>
</dbReference>
<reference evidence="2 3" key="1">
    <citation type="submission" date="2019-01" db="EMBL/GenBank/DDBJ databases">
        <title>Zoogloea oleivorans genome sequencing and assembly.</title>
        <authorList>
            <person name="Tancsics A."/>
            <person name="Farkas M."/>
            <person name="Kriszt B."/>
            <person name="Maroti G."/>
            <person name="Horvath B."/>
        </authorList>
    </citation>
    <scope>NUCLEOTIDE SEQUENCE [LARGE SCALE GENOMIC DNA]</scope>
    <source>
        <strain evidence="2 3">Buc</strain>
    </source>
</reference>
<accession>A0A6C2CBS2</accession>
<keyword evidence="3" id="KW-1185">Reference proteome</keyword>
<dbReference type="SMART" id="SM00829">
    <property type="entry name" value="PKS_ER"/>
    <property type="match status" value="1"/>
</dbReference>
<dbReference type="Gene3D" id="3.40.50.720">
    <property type="entry name" value="NAD(P)-binding Rossmann-like Domain"/>
    <property type="match status" value="1"/>
</dbReference>
<gene>
    <name evidence="2" type="ORF">ETQ85_24285</name>
</gene>
<dbReference type="PANTHER" id="PTHR45033">
    <property type="match status" value="1"/>
</dbReference>
<sequence length="335" mass="35626">MKAIKLHHPAGIDNLHLVELEDPGSPQRGEIRVRVLANSLNYHDYAVIVGRLPTPHGRIPLSDAGGVIEAVGEDVEEFKVGDKVVSCFSTTWQAGAPCVSNFSTAPGDGVEGYAQNVVVRPAHWFTHAPHGWTHEEASTLTVAGLTAWRALVVNGGIKAGDTVLVLGTGGVSIFALQFAKHMGAKVIATSSSDEKIERLRQLGADHTINYRTNENWGATVLELTNGRGVDHVVEVGGAGTLAQSIMATKIGGHIALIGVLTGREGTIPTAALMAKQIRLQGILAGSRSEQVEMIRAVEVMGMRPIICQSFPLESLADAFRYEAAGLHFGKIVITQ</sequence>
<dbReference type="Pfam" id="PF08240">
    <property type="entry name" value="ADH_N"/>
    <property type="match status" value="1"/>
</dbReference>
<dbReference type="InterPro" id="IPR020843">
    <property type="entry name" value="ER"/>
</dbReference>
<dbReference type="Proteomes" id="UP000389128">
    <property type="component" value="Unassembled WGS sequence"/>
</dbReference>
<dbReference type="Gene3D" id="3.90.180.10">
    <property type="entry name" value="Medium-chain alcohol dehydrogenases, catalytic domain"/>
    <property type="match status" value="1"/>
</dbReference>
<proteinExistence type="predicted"/>
<dbReference type="InterPro" id="IPR036291">
    <property type="entry name" value="NAD(P)-bd_dom_sf"/>
</dbReference>
<organism evidence="2 3">
    <name type="scientific">Zoogloea oleivorans</name>
    <dbReference type="NCBI Taxonomy" id="1552750"/>
    <lineage>
        <taxon>Bacteria</taxon>
        <taxon>Pseudomonadati</taxon>
        <taxon>Pseudomonadota</taxon>
        <taxon>Betaproteobacteria</taxon>
        <taxon>Rhodocyclales</taxon>
        <taxon>Zoogloeaceae</taxon>
        <taxon>Zoogloea</taxon>
    </lineage>
</organism>
<dbReference type="InterPro" id="IPR013154">
    <property type="entry name" value="ADH-like_N"/>
</dbReference>
<dbReference type="CDD" id="cd08276">
    <property type="entry name" value="MDR7"/>
    <property type="match status" value="1"/>
</dbReference>
<comment type="caution">
    <text evidence="2">The sequence shown here is derived from an EMBL/GenBank/DDBJ whole genome shotgun (WGS) entry which is preliminary data.</text>
</comment>
<dbReference type="SUPFAM" id="SSF51735">
    <property type="entry name" value="NAD(P)-binding Rossmann-fold domains"/>
    <property type="match status" value="1"/>
</dbReference>
<dbReference type="SUPFAM" id="SSF50129">
    <property type="entry name" value="GroES-like"/>
    <property type="match status" value="1"/>
</dbReference>
<evidence type="ECO:0000313" key="2">
    <source>
        <dbReference type="EMBL" id="TYC51437.1"/>
    </source>
</evidence>
<dbReference type="InterPro" id="IPR011032">
    <property type="entry name" value="GroES-like_sf"/>
</dbReference>